<feature type="transmembrane region" description="Helical" evidence="1">
    <location>
        <begin position="87"/>
        <end position="104"/>
    </location>
</feature>
<evidence type="ECO:0000313" key="3">
    <source>
        <dbReference type="EMBL" id="NYS49717.1"/>
    </source>
</evidence>
<keyword evidence="4" id="KW-1185">Reference proteome</keyword>
<gene>
    <name evidence="3" type="ORF">HZY93_07100</name>
</gene>
<name>A0A7Z0RRJ0_9STRE</name>
<dbReference type="RefSeq" id="WP_179924247.1">
    <property type="nucleotide sequence ID" value="NZ_JACBYG010000106.1"/>
</dbReference>
<keyword evidence="1" id="KW-0812">Transmembrane</keyword>
<evidence type="ECO:0000313" key="4">
    <source>
        <dbReference type="Proteomes" id="UP000563349"/>
    </source>
</evidence>
<sequence>GQSIRLIYKGYDKSCDSLRYGFHPSQGDERIFRLKRSVEPIIFNKVGRESKKFQKLYKQRTAVERVNGRLDRDFRLENHTIRGLKKMSLAVSMCFLVMIGFALSKLKLGQGEHLASWVV</sequence>
<dbReference type="Proteomes" id="UP000563349">
    <property type="component" value="Unassembled WGS sequence"/>
</dbReference>
<evidence type="ECO:0000259" key="2">
    <source>
        <dbReference type="Pfam" id="PF01609"/>
    </source>
</evidence>
<dbReference type="Pfam" id="PF01609">
    <property type="entry name" value="DDE_Tnp_1"/>
    <property type="match status" value="1"/>
</dbReference>
<dbReference type="EMBL" id="JACBYG010000106">
    <property type="protein sequence ID" value="NYS49717.1"/>
    <property type="molecule type" value="Genomic_DNA"/>
</dbReference>
<dbReference type="AlphaFoldDB" id="A0A7Z0RRJ0"/>
<protein>
    <submittedName>
        <fullName evidence="3">Transposase</fullName>
    </submittedName>
</protein>
<keyword evidence="1" id="KW-1133">Transmembrane helix</keyword>
<proteinExistence type="predicted"/>
<feature type="non-terminal residue" evidence="3">
    <location>
        <position position="1"/>
    </location>
</feature>
<keyword evidence="1" id="KW-0472">Membrane</keyword>
<comment type="caution">
    <text evidence="3">The sequence shown here is derived from an EMBL/GenBank/DDBJ whole genome shotgun (WGS) entry which is preliminary data.</text>
</comment>
<dbReference type="InterPro" id="IPR002559">
    <property type="entry name" value="Transposase_11"/>
</dbReference>
<feature type="domain" description="Transposase IS4-like" evidence="2">
    <location>
        <begin position="42"/>
        <end position="97"/>
    </location>
</feature>
<accession>A0A7Z0RRJ0</accession>
<organism evidence="3 4">
    <name type="scientific">Streptococcus danieliae</name>
    <dbReference type="NCBI Taxonomy" id="747656"/>
    <lineage>
        <taxon>Bacteria</taxon>
        <taxon>Bacillati</taxon>
        <taxon>Bacillota</taxon>
        <taxon>Bacilli</taxon>
        <taxon>Lactobacillales</taxon>
        <taxon>Streptococcaceae</taxon>
        <taxon>Streptococcus</taxon>
    </lineage>
</organism>
<evidence type="ECO:0000256" key="1">
    <source>
        <dbReference type="SAM" id="Phobius"/>
    </source>
</evidence>
<reference evidence="3 4" key="1">
    <citation type="submission" date="2020-07" db="EMBL/GenBank/DDBJ databases">
        <title>MOT database genomes.</title>
        <authorList>
            <person name="Joseph S."/>
            <person name="Aduse-Opoku J."/>
            <person name="Hashim A."/>
            <person name="Wade W."/>
            <person name="Curtis M."/>
        </authorList>
    </citation>
    <scope>NUCLEOTIDE SEQUENCE [LARGE SCALE GENOMIC DNA]</scope>
    <source>
        <strain evidence="3 4">CCW311</strain>
    </source>
</reference>